<evidence type="ECO:0000259" key="2">
    <source>
        <dbReference type="Pfam" id="PF14261"/>
    </source>
</evidence>
<dbReference type="Pfam" id="PF04754">
    <property type="entry name" value="Transposase_31"/>
    <property type="match status" value="1"/>
</dbReference>
<dbReference type="InterPro" id="IPR051699">
    <property type="entry name" value="Rpn/YhgA-like_nuclease"/>
</dbReference>
<dbReference type="AlphaFoldDB" id="A0A2U1CPM8"/>
<dbReference type="EMBL" id="QEKO01000001">
    <property type="protein sequence ID" value="PVY67847.1"/>
    <property type="molecule type" value="Genomic_DNA"/>
</dbReference>
<protein>
    <submittedName>
        <fullName evidence="3">Uncharacterized protein DUF4351</fullName>
    </submittedName>
</protein>
<dbReference type="InterPro" id="IPR025587">
    <property type="entry name" value="DUF4351"/>
</dbReference>
<keyword evidence="4" id="KW-1185">Reference proteome</keyword>
<evidence type="ECO:0000313" key="4">
    <source>
        <dbReference type="Proteomes" id="UP000246145"/>
    </source>
</evidence>
<dbReference type="OrthoDB" id="932587at2"/>
<dbReference type="RefSeq" id="WP_116517151.1">
    <property type="nucleotide sequence ID" value="NZ_JACCEX010000001.1"/>
</dbReference>
<dbReference type="STRING" id="1231391.GCA_000308195_01435"/>
<dbReference type="GO" id="GO:0006310">
    <property type="term" value="P:DNA recombination"/>
    <property type="evidence" value="ECO:0007669"/>
    <property type="project" value="TreeGrafter"/>
</dbReference>
<dbReference type="GO" id="GO:1990238">
    <property type="term" value="F:double-stranded DNA endonuclease activity"/>
    <property type="evidence" value="ECO:0007669"/>
    <property type="project" value="TreeGrafter"/>
</dbReference>
<gene>
    <name evidence="3" type="ORF">C7440_0230</name>
</gene>
<sequence length="316" mass="36329">MNKHDASYRLLFSNPAIVRGLFQGIVRAPWQDLVDWDRLEPLPTDYISNKLRQRQGDIVWRLPRLDGRDVFLLLMIEHQSTVDFYMALRILTYLGLLYEALLARKLIKPGEPLPMVLPIVIYSGVPRWNAALNVSDLIGTIPQGLRRFLPQLQYLLVDEGALVASGKLPENNLAALLFRMEHNRGLHDVEDLIQKVYNYTKADPLVRRAFASWTRYVLLPRSLPDVDMPQINDLLEIKNMLAEHSRSWTHQWKMEGLAEGRKEGQAEMLHSLLTRKFGPLPESVPQRLENATPENLQTWSLALLEANSLDEVFGDH</sequence>
<feature type="domain" description="DUF4351" evidence="2">
    <location>
        <begin position="259"/>
        <end position="311"/>
    </location>
</feature>
<accession>A0A2U1CPM8</accession>
<name>A0A2U1CPM8_9BURK</name>
<dbReference type="InterPro" id="IPR006842">
    <property type="entry name" value="Transposase_31"/>
</dbReference>
<dbReference type="Pfam" id="PF14261">
    <property type="entry name" value="DUF4351"/>
    <property type="match status" value="1"/>
</dbReference>
<evidence type="ECO:0000313" key="3">
    <source>
        <dbReference type="EMBL" id="PVY67847.1"/>
    </source>
</evidence>
<dbReference type="PANTHER" id="PTHR34611:SF2">
    <property type="entry name" value="INACTIVE RECOMBINATION-PROMOTING NUCLEASE-LIKE PROTEIN RPNE-RELATED"/>
    <property type="match status" value="1"/>
</dbReference>
<feature type="domain" description="Transposase (putative) YhgA-like" evidence="1">
    <location>
        <begin position="2"/>
        <end position="200"/>
    </location>
</feature>
<organism evidence="3 4">
    <name type="scientific">Pusillimonas noertemannii</name>
    <dbReference type="NCBI Taxonomy" id="305977"/>
    <lineage>
        <taxon>Bacteria</taxon>
        <taxon>Pseudomonadati</taxon>
        <taxon>Pseudomonadota</taxon>
        <taxon>Betaproteobacteria</taxon>
        <taxon>Burkholderiales</taxon>
        <taxon>Alcaligenaceae</taxon>
        <taxon>Pusillimonas</taxon>
    </lineage>
</organism>
<dbReference type="PANTHER" id="PTHR34611">
    <property type="match status" value="1"/>
</dbReference>
<reference evidence="3 4" key="1">
    <citation type="submission" date="2018-04" db="EMBL/GenBank/DDBJ databases">
        <title>Genomic Encyclopedia of Type Strains, Phase IV (KMG-IV): sequencing the most valuable type-strain genomes for metagenomic binning, comparative biology and taxonomic classification.</title>
        <authorList>
            <person name="Goeker M."/>
        </authorList>
    </citation>
    <scope>NUCLEOTIDE SEQUENCE [LARGE SCALE GENOMIC DNA]</scope>
    <source>
        <strain evidence="3 4">DSM 10065</strain>
    </source>
</reference>
<proteinExistence type="predicted"/>
<dbReference type="Proteomes" id="UP000246145">
    <property type="component" value="Unassembled WGS sequence"/>
</dbReference>
<comment type="caution">
    <text evidence="3">The sequence shown here is derived from an EMBL/GenBank/DDBJ whole genome shotgun (WGS) entry which is preliminary data.</text>
</comment>
<evidence type="ECO:0000259" key="1">
    <source>
        <dbReference type="Pfam" id="PF04754"/>
    </source>
</evidence>